<keyword evidence="2" id="KW-0446">Lipid-binding</keyword>
<comment type="function">
    <text evidence="2">Involved in the storage or transport of lipids necessary for membrane maintenance under stressful conditions. Displays a binding preference for lysophospholipids.</text>
</comment>
<dbReference type="InterPro" id="IPR012674">
    <property type="entry name" value="Calycin"/>
</dbReference>
<evidence type="ECO:0000313" key="5">
    <source>
        <dbReference type="Proteomes" id="UP001596111"/>
    </source>
</evidence>
<dbReference type="InterPro" id="IPR022271">
    <property type="entry name" value="Lipocalin_ApoD"/>
</dbReference>
<dbReference type="Proteomes" id="UP001596111">
    <property type="component" value="Unassembled WGS sequence"/>
</dbReference>
<dbReference type="PROSITE" id="PS00213">
    <property type="entry name" value="LIPOCALIN"/>
    <property type="match status" value="1"/>
</dbReference>
<accession>A0ABW0STJ5</accession>
<keyword evidence="2" id="KW-0449">Lipoprotein</keyword>
<feature type="domain" description="Lipocalin/cytosolic fatty-acid binding" evidence="3">
    <location>
        <begin position="26"/>
        <end position="169"/>
    </location>
</feature>
<dbReference type="EMBL" id="JBHSNG010000002">
    <property type="protein sequence ID" value="MFC5579913.1"/>
    <property type="molecule type" value="Genomic_DNA"/>
</dbReference>
<keyword evidence="2" id="KW-0472">Membrane</keyword>
<organism evidence="4 5">
    <name type="scientific">Rhodanobacter terrae</name>
    <dbReference type="NCBI Taxonomy" id="418647"/>
    <lineage>
        <taxon>Bacteria</taxon>
        <taxon>Pseudomonadati</taxon>
        <taxon>Pseudomonadota</taxon>
        <taxon>Gammaproteobacteria</taxon>
        <taxon>Lysobacterales</taxon>
        <taxon>Rhodanobacteraceae</taxon>
        <taxon>Rhodanobacter</taxon>
    </lineage>
</organism>
<dbReference type="InterPro" id="IPR047202">
    <property type="entry name" value="Lipocalin_Blc-like_dom"/>
</dbReference>
<name>A0ABW0STJ5_9GAMM</name>
<reference evidence="5" key="1">
    <citation type="journal article" date="2019" name="Int. J. Syst. Evol. Microbiol.">
        <title>The Global Catalogue of Microorganisms (GCM) 10K type strain sequencing project: providing services to taxonomists for standard genome sequencing and annotation.</title>
        <authorList>
            <consortium name="The Broad Institute Genomics Platform"/>
            <consortium name="The Broad Institute Genome Sequencing Center for Infectious Disease"/>
            <person name="Wu L."/>
            <person name="Ma J."/>
        </authorList>
    </citation>
    <scope>NUCLEOTIDE SEQUENCE [LARGE SCALE GENOMIC DNA]</scope>
    <source>
        <strain evidence="5">CGMCC 1.13587</strain>
    </source>
</reference>
<dbReference type="CDD" id="cd19438">
    <property type="entry name" value="lipocalin_Blc-like"/>
    <property type="match status" value="1"/>
</dbReference>
<dbReference type="InterPro" id="IPR002446">
    <property type="entry name" value="Lipocalin_bac"/>
</dbReference>
<comment type="subcellular location">
    <subcellularLocation>
        <location evidence="2">Cell outer membrane</location>
    </subcellularLocation>
</comment>
<dbReference type="SUPFAM" id="SSF50814">
    <property type="entry name" value="Lipocalins"/>
    <property type="match status" value="1"/>
</dbReference>
<dbReference type="PRINTS" id="PR01171">
    <property type="entry name" value="BCTLIPOCALIN"/>
</dbReference>
<dbReference type="InterPro" id="IPR022272">
    <property type="entry name" value="Lipocalin_CS"/>
</dbReference>
<comment type="similarity">
    <text evidence="1 2">Belongs to the calycin superfamily. Lipocalin family.</text>
</comment>
<evidence type="ECO:0000256" key="2">
    <source>
        <dbReference type="PIRNR" id="PIRNR036893"/>
    </source>
</evidence>
<evidence type="ECO:0000259" key="3">
    <source>
        <dbReference type="Pfam" id="PF08212"/>
    </source>
</evidence>
<sequence length="173" mass="19625">MAILMAAWSGAMGAVAVLPNRPVPTLDLQRYAGRWYEIAHLPMFFQRKCLDAVTATYTPNPDGSIHIQNTCRTGDGMKSVDGVAKVTAGRPAVIKVRFAPAWLAWLPQTWAEYWVIEVDADYRWAVVGSPSRKYLWILSRHREMPHELFDAIKQRARQRGYPVDKLVMMAPLN</sequence>
<dbReference type="PANTHER" id="PTHR10612">
    <property type="entry name" value="APOLIPOPROTEIN D"/>
    <property type="match status" value="1"/>
</dbReference>
<dbReference type="PANTHER" id="PTHR10612:SF34">
    <property type="entry name" value="APOLIPOPROTEIN D"/>
    <property type="match status" value="1"/>
</dbReference>
<gene>
    <name evidence="4" type="ORF">ACFPPB_02100</name>
</gene>
<comment type="subunit">
    <text evidence="2">Homodimer.</text>
</comment>
<comment type="caution">
    <text evidence="4">The sequence shown here is derived from an EMBL/GenBank/DDBJ whole genome shotgun (WGS) entry which is preliminary data.</text>
</comment>
<dbReference type="PIRSF" id="PIRSF036893">
    <property type="entry name" value="Lipocalin_ApoD"/>
    <property type="match status" value="1"/>
</dbReference>
<evidence type="ECO:0000256" key="1">
    <source>
        <dbReference type="ARBA" id="ARBA00006889"/>
    </source>
</evidence>
<keyword evidence="5" id="KW-1185">Reference proteome</keyword>
<proteinExistence type="inferred from homology"/>
<dbReference type="RefSeq" id="WP_377324471.1">
    <property type="nucleotide sequence ID" value="NZ_JBHSNG010000002.1"/>
</dbReference>
<evidence type="ECO:0000313" key="4">
    <source>
        <dbReference type="EMBL" id="MFC5579913.1"/>
    </source>
</evidence>
<keyword evidence="2" id="KW-0998">Cell outer membrane</keyword>
<dbReference type="InterPro" id="IPR000566">
    <property type="entry name" value="Lipocln_cytosolic_FA-bd_dom"/>
</dbReference>
<protein>
    <recommendedName>
        <fullName evidence="2">Outer membrane lipoprotein Blc</fullName>
    </recommendedName>
</protein>
<dbReference type="Gene3D" id="2.40.128.20">
    <property type="match status" value="1"/>
</dbReference>
<dbReference type="Pfam" id="PF08212">
    <property type="entry name" value="Lipocalin_2"/>
    <property type="match status" value="1"/>
</dbReference>